<accession>A0A401YY38</accession>
<dbReference type="InterPro" id="IPR011990">
    <property type="entry name" value="TPR-like_helical_dom_sf"/>
</dbReference>
<dbReference type="Proteomes" id="UP000286931">
    <property type="component" value="Unassembled WGS sequence"/>
</dbReference>
<protein>
    <submittedName>
        <fullName evidence="3">Uncharacterized protein</fullName>
    </submittedName>
</protein>
<evidence type="ECO:0000256" key="1">
    <source>
        <dbReference type="PROSITE-ProRule" id="PRU00339"/>
    </source>
</evidence>
<organism evidence="3 4">
    <name type="scientific">Embleya hyalina</name>
    <dbReference type="NCBI Taxonomy" id="516124"/>
    <lineage>
        <taxon>Bacteria</taxon>
        <taxon>Bacillati</taxon>
        <taxon>Actinomycetota</taxon>
        <taxon>Actinomycetes</taxon>
        <taxon>Kitasatosporales</taxon>
        <taxon>Streptomycetaceae</taxon>
        <taxon>Embleya</taxon>
    </lineage>
</organism>
<dbReference type="PROSITE" id="PS50005">
    <property type="entry name" value="TPR"/>
    <property type="match status" value="1"/>
</dbReference>
<name>A0A401YY38_9ACTN</name>
<comment type="caution">
    <text evidence="3">The sequence shown here is derived from an EMBL/GenBank/DDBJ whole genome shotgun (WGS) entry which is preliminary data.</text>
</comment>
<keyword evidence="1" id="KW-0802">TPR repeat</keyword>
<dbReference type="EMBL" id="BIFH01000033">
    <property type="protein sequence ID" value="GCD99511.1"/>
    <property type="molecule type" value="Genomic_DNA"/>
</dbReference>
<proteinExistence type="predicted"/>
<feature type="region of interest" description="Disordered" evidence="2">
    <location>
        <begin position="15"/>
        <end position="73"/>
    </location>
</feature>
<feature type="region of interest" description="Disordered" evidence="2">
    <location>
        <begin position="427"/>
        <end position="453"/>
    </location>
</feature>
<dbReference type="SUPFAM" id="SSF48452">
    <property type="entry name" value="TPR-like"/>
    <property type="match status" value="1"/>
</dbReference>
<feature type="compositionally biased region" description="Pro residues" evidence="2">
    <location>
        <begin position="33"/>
        <end position="42"/>
    </location>
</feature>
<gene>
    <name evidence="3" type="ORF">EHYA_07233</name>
</gene>
<keyword evidence="4" id="KW-1185">Reference proteome</keyword>
<evidence type="ECO:0000313" key="4">
    <source>
        <dbReference type="Proteomes" id="UP000286931"/>
    </source>
</evidence>
<dbReference type="AlphaFoldDB" id="A0A401YY38"/>
<reference evidence="3 4" key="1">
    <citation type="submission" date="2018-12" db="EMBL/GenBank/DDBJ databases">
        <title>Draft genome sequence of Embleya hyalina NBRC 13850T.</title>
        <authorList>
            <person name="Komaki H."/>
            <person name="Hosoyama A."/>
            <person name="Kimura A."/>
            <person name="Ichikawa N."/>
            <person name="Tamura T."/>
        </authorList>
    </citation>
    <scope>NUCLEOTIDE SEQUENCE [LARGE SCALE GENOMIC DNA]</scope>
    <source>
        <strain evidence="3 4">NBRC 13850</strain>
    </source>
</reference>
<evidence type="ECO:0000256" key="2">
    <source>
        <dbReference type="SAM" id="MobiDB-lite"/>
    </source>
</evidence>
<dbReference type="Gene3D" id="1.25.40.10">
    <property type="entry name" value="Tetratricopeptide repeat domain"/>
    <property type="match status" value="2"/>
</dbReference>
<dbReference type="OrthoDB" id="4350221at2"/>
<evidence type="ECO:0000313" key="3">
    <source>
        <dbReference type="EMBL" id="GCD99511.1"/>
    </source>
</evidence>
<dbReference type="InterPro" id="IPR019734">
    <property type="entry name" value="TPR_rpt"/>
</dbReference>
<sequence length="453" mass="48260">MRFGWLRRHERHLEEYRHRREQQSPCPGLATPETPPAAPPFAEPARTEGPDPAEPEPNPPGGAGAPAEADDAEATRAEMLTEKARQLTRAGRHADAAAPARAAVRMLGTLAARDHRRHGPALVGGLRAFAAVLAADGRTEDAVKVAASATEHARRLAAFDHRAHRPLLALALRESGARLGDHGDGPAALGALHESVQLFRTLAARTPERHRVELALSLDELAGRLAAGGASEPALAAFTEAERLLGVGPPEARQAAVLLRHATLLARLGRGPEAIALAAEAVEVRRGYASAEHAPAGRREDELAASLQSLGLLHSAAGAHEEAVDALEEAVRLRARRVRADPVLARRPEVPVTYALYGIVLVAAGRPADAVPPLAAALGVGTALNLDRVSDLAGDTLVRAHHADPDAVRNRWLAATGEELPDWIERGRRPLPHQTDRRRVHRPVPQEALPARD</sequence>
<feature type="repeat" description="TPR" evidence="1">
    <location>
        <begin position="304"/>
        <end position="337"/>
    </location>
</feature>
<dbReference type="RefSeq" id="WP_126641306.1">
    <property type="nucleotide sequence ID" value="NZ_BIFH01000033.1"/>
</dbReference>